<evidence type="ECO:0000313" key="2">
    <source>
        <dbReference type="Proteomes" id="UP000814140"/>
    </source>
</evidence>
<gene>
    <name evidence="1" type="ORF">BV25DRAFT_1828730</name>
</gene>
<accession>A0ACB8ST06</accession>
<reference evidence="1" key="1">
    <citation type="submission" date="2021-03" db="EMBL/GenBank/DDBJ databases">
        <authorList>
            <consortium name="DOE Joint Genome Institute"/>
            <person name="Ahrendt S."/>
            <person name="Looney B.P."/>
            <person name="Miyauchi S."/>
            <person name="Morin E."/>
            <person name="Drula E."/>
            <person name="Courty P.E."/>
            <person name="Chicoki N."/>
            <person name="Fauchery L."/>
            <person name="Kohler A."/>
            <person name="Kuo A."/>
            <person name="Labutti K."/>
            <person name="Pangilinan J."/>
            <person name="Lipzen A."/>
            <person name="Riley R."/>
            <person name="Andreopoulos W."/>
            <person name="He G."/>
            <person name="Johnson J."/>
            <person name="Barry K.W."/>
            <person name="Grigoriev I.V."/>
            <person name="Nagy L."/>
            <person name="Hibbett D."/>
            <person name="Henrissat B."/>
            <person name="Matheny P.B."/>
            <person name="Labbe J."/>
            <person name="Martin F."/>
        </authorList>
    </citation>
    <scope>NUCLEOTIDE SEQUENCE</scope>
    <source>
        <strain evidence="1">HHB10654</strain>
    </source>
</reference>
<comment type="caution">
    <text evidence="1">The sequence shown here is derived from an EMBL/GenBank/DDBJ whole genome shotgun (WGS) entry which is preliminary data.</text>
</comment>
<dbReference type="Proteomes" id="UP000814140">
    <property type="component" value="Unassembled WGS sequence"/>
</dbReference>
<evidence type="ECO:0000313" key="1">
    <source>
        <dbReference type="EMBL" id="KAI0059739.1"/>
    </source>
</evidence>
<protein>
    <submittedName>
        <fullName evidence="1">Uncharacterized protein</fullName>
    </submittedName>
</protein>
<proteinExistence type="predicted"/>
<keyword evidence="2" id="KW-1185">Reference proteome</keyword>
<name>A0ACB8ST06_9AGAM</name>
<organism evidence="1 2">
    <name type="scientific">Artomyces pyxidatus</name>
    <dbReference type="NCBI Taxonomy" id="48021"/>
    <lineage>
        <taxon>Eukaryota</taxon>
        <taxon>Fungi</taxon>
        <taxon>Dikarya</taxon>
        <taxon>Basidiomycota</taxon>
        <taxon>Agaricomycotina</taxon>
        <taxon>Agaricomycetes</taxon>
        <taxon>Russulales</taxon>
        <taxon>Auriscalpiaceae</taxon>
        <taxon>Artomyces</taxon>
    </lineage>
</organism>
<sequence length="141" mass="16034">MVPQSLSRAEKTFYVHDTSDLFNSYPGGFDPSTQSIHVGVRPAFVCGSDCHLGVVLKRCRLCFWTRDGRWLAWRLHSVHGNAHGFLPHLGALYPRGSTPIRQEQDSVDPIEDEVRKRIFWGVFVWDSQAISRIQVGRSPNN</sequence>
<dbReference type="EMBL" id="MU277224">
    <property type="protein sequence ID" value="KAI0059739.1"/>
    <property type="molecule type" value="Genomic_DNA"/>
</dbReference>
<reference evidence="1" key="2">
    <citation type="journal article" date="2022" name="New Phytol.">
        <title>Evolutionary transition to the ectomycorrhizal habit in the genomes of a hyperdiverse lineage of mushroom-forming fungi.</title>
        <authorList>
            <person name="Looney B."/>
            <person name="Miyauchi S."/>
            <person name="Morin E."/>
            <person name="Drula E."/>
            <person name="Courty P.E."/>
            <person name="Kohler A."/>
            <person name="Kuo A."/>
            <person name="LaButti K."/>
            <person name="Pangilinan J."/>
            <person name="Lipzen A."/>
            <person name="Riley R."/>
            <person name="Andreopoulos W."/>
            <person name="He G."/>
            <person name="Johnson J."/>
            <person name="Nolan M."/>
            <person name="Tritt A."/>
            <person name="Barry K.W."/>
            <person name="Grigoriev I.V."/>
            <person name="Nagy L.G."/>
            <person name="Hibbett D."/>
            <person name="Henrissat B."/>
            <person name="Matheny P.B."/>
            <person name="Labbe J."/>
            <person name="Martin F.M."/>
        </authorList>
    </citation>
    <scope>NUCLEOTIDE SEQUENCE</scope>
    <source>
        <strain evidence="1">HHB10654</strain>
    </source>
</reference>